<gene>
    <name evidence="1" type="ORF">CCUG60884_00482</name>
</gene>
<sequence>MIIEWDIEPSLEFIFDAEDQLTQAISSNELGEVDGNEVGNGTATIYLYGANCDEIWKAIEAIARHFSPSPARALIRAGGPEVEPRQVNFS</sequence>
<reference evidence="1 2" key="1">
    <citation type="journal article" date="2019" name="Sci. Rep.">
        <title>Extended insight into the Mycobacterium chelonae-abscessus complex through whole genome sequencing of Mycobacterium salmoniphilum outbreak and Mycobacterium salmoniphilum-like strains.</title>
        <authorList>
            <person name="Behra P.R.K."/>
            <person name="Das S."/>
            <person name="Pettersson B.M.F."/>
            <person name="Shirreff L."/>
            <person name="DuCote T."/>
            <person name="Jacobsson K.G."/>
            <person name="Ennis D.G."/>
            <person name="Kirsebom L.A."/>
        </authorList>
    </citation>
    <scope>NUCLEOTIDE SEQUENCE [LARGE SCALE GENOMIC DNA]</scope>
    <source>
        <strain evidence="1 2">CCUG 60884</strain>
    </source>
</reference>
<dbReference type="Proteomes" id="UP000294604">
    <property type="component" value="Unassembled WGS sequence"/>
</dbReference>
<name>A0A4R8SXE7_9MYCO</name>
<dbReference type="AlphaFoldDB" id="A0A4R8SXE7"/>
<proteinExistence type="predicted"/>
<dbReference type="EMBL" id="PECL01000006">
    <property type="protein sequence ID" value="TEA08003.1"/>
    <property type="molecule type" value="Genomic_DNA"/>
</dbReference>
<evidence type="ECO:0000313" key="1">
    <source>
        <dbReference type="EMBL" id="TEA08003.1"/>
    </source>
</evidence>
<accession>A0A4R8SXE7</accession>
<protein>
    <submittedName>
        <fullName evidence="1">Uncharacterized protein</fullName>
    </submittedName>
</protein>
<comment type="caution">
    <text evidence="1">The sequence shown here is derived from an EMBL/GenBank/DDBJ whole genome shotgun (WGS) entry which is preliminary data.</text>
</comment>
<organism evidence="1 2">
    <name type="scientific">Mycobacteroides salmoniphilum</name>
    <dbReference type="NCBI Taxonomy" id="404941"/>
    <lineage>
        <taxon>Bacteria</taxon>
        <taxon>Bacillati</taxon>
        <taxon>Actinomycetota</taxon>
        <taxon>Actinomycetes</taxon>
        <taxon>Mycobacteriales</taxon>
        <taxon>Mycobacteriaceae</taxon>
        <taxon>Mycobacteroides</taxon>
    </lineage>
</organism>
<evidence type="ECO:0000313" key="2">
    <source>
        <dbReference type="Proteomes" id="UP000294604"/>
    </source>
</evidence>